<name>A0A1R2BD27_9CILI</name>
<dbReference type="InterPro" id="IPR017930">
    <property type="entry name" value="Myb_dom"/>
</dbReference>
<dbReference type="PANTHER" id="PTHR45614:SF232">
    <property type="entry name" value="TRANSCRIPTION FACTOR MYB3R-2"/>
    <property type="match status" value="1"/>
</dbReference>
<proteinExistence type="predicted"/>
<evidence type="ECO:0000259" key="5">
    <source>
        <dbReference type="PROSITE" id="PS51294"/>
    </source>
</evidence>
<dbReference type="GO" id="GO:0000978">
    <property type="term" value="F:RNA polymerase II cis-regulatory region sequence-specific DNA binding"/>
    <property type="evidence" value="ECO:0007669"/>
    <property type="project" value="TreeGrafter"/>
</dbReference>
<dbReference type="InterPro" id="IPR009057">
    <property type="entry name" value="Homeodomain-like_sf"/>
</dbReference>
<dbReference type="InterPro" id="IPR050560">
    <property type="entry name" value="MYB_TF"/>
</dbReference>
<gene>
    <name evidence="6" type="ORF">SteCoe_26344</name>
</gene>
<evidence type="ECO:0000256" key="2">
    <source>
        <dbReference type="ARBA" id="ARBA00023125"/>
    </source>
</evidence>
<feature type="domain" description="HTH myb-type" evidence="5">
    <location>
        <begin position="82"/>
        <end position="132"/>
    </location>
</feature>
<dbReference type="PROSITE" id="PS50090">
    <property type="entry name" value="MYB_LIKE"/>
    <property type="match status" value="2"/>
</dbReference>
<evidence type="ECO:0000256" key="3">
    <source>
        <dbReference type="SAM" id="MobiDB-lite"/>
    </source>
</evidence>
<dbReference type="GO" id="GO:0000981">
    <property type="term" value="F:DNA-binding transcription factor activity, RNA polymerase II-specific"/>
    <property type="evidence" value="ECO:0007669"/>
    <property type="project" value="TreeGrafter"/>
</dbReference>
<evidence type="ECO:0008006" key="8">
    <source>
        <dbReference type="Google" id="ProtNLM"/>
    </source>
</evidence>
<evidence type="ECO:0000259" key="4">
    <source>
        <dbReference type="PROSITE" id="PS50090"/>
    </source>
</evidence>
<dbReference type="InterPro" id="IPR001005">
    <property type="entry name" value="SANT/Myb"/>
</dbReference>
<organism evidence="6 7">
    <name type="scientific">Stentor coeruleus</name>
    <dbReference type="NCBI Taxonomy" id="5963"/>
    <lineage>
        <taxon>Eukaryota</taxon>
        <taxon>Sar</taxon>
        <taxon>Alveolata</taxon>
        <taxon>Ciliophora</taxon>
        <taxon>Postciliodesmatophora</taxon>
        <taxon>Heterotrichea</taxon>
        <taxon>Heterotrichida</taxon>
        <taxon>Stentoridae</taxon>
        <taxon>Stentor</taxon>
    </lineage>
</organism>
<dbReference type="FunFam" id="1.10.10.60:FF:000010">
    <property type="entry name" value="Transcriptional activator Myb isoform A"/>
    <property type="match status" value="1"/>
</dbReference>
<dbReference type="Pfam" id="PF13921">
    <property type="entry name" value="Myb_DNA-bind_6"/>
    <property type="match status" value="1"/>
</dbReference>
<feature type="compositionally biased region" description="Basic residues" evidence="3">
    <location>
        <begin position="7"/>
        <end position="28"/>
    </location>
</feature>
<dbReference type="GO" id="GO:0005634">
    <property type="term" value="C:nucleus"/>
    <property type="evidence" value="ECO:0007669"/>
    <property type="project" value="TreeGrafter"/>
</dbReference>
<dbReference type="OrthoDB" id="2143914at2759"/>
<protein>
    <recommendedName>
        <fullName evidence="8">Myb-like DNA-binding domain containing protein</fullName>
    </recommendedName>
</protein>
<dbReference type="AlphaFoldDB" id="A0A1R2BD27"/>
<dbReference type="EMBL" id="MPUH01000736">
    <property type="protein sequence ID" value="OMJ74666.1"/>
    <property type="molecule type" value="Genomic_DNA"/>
</dbReference>
<feature type="domain" description="Myb-like" evidence="4">
    <location>
        <begin position="24"/>
        <end position="77"/>
    </location>
</feature>
<feature type="region of interest" description="Disordered" evidence="3">
    <location>
        <begin position="1"/>
        <end position="32"/>
    </location>
</feature>
<keyword evidence="2" id="KW-0238">DNA-binding</keyword>
<comment type="caution">
    <text evidence="6">The sequence shown here is derived from an EMBL/GenBank/DDBJ whole genome shotgun (WGS) entry which is preliminary data.</text>
</comment>
<sequence length="257" mass="30494">MPLVSQTHKKVRSYPKSSKWRKDKRRPWTTKEDENMRKLVEEHGTKQWTIIAEKLNEHFPNATRTGKQCRERWHNHLNPGINKENWTLEEEITLFSMHAKFGNKWAEISNYLAGRTDNSIKNHFYSTLRKQYRLVKGIDSTKDQLKKHSSQLAGNVLIGLKKKLKKRDELEFTKSQEDFFDCFPAMPCSPPDFDENFSYRECEFLVLGHQIDLPPQIDNIVYEEAPMEFTWLESSEFPEEVFLMPLNTPENQTKFNH</sequence>
<accession>A0A1R2BD27</accession>
<reference evidence="6 7" key="1">
    <citation type="submission" date="2016-11" db="EMBL/GenBank/DDBJ databases">
        <title>The macronuclear genome of Stentor coeruleus: a giant cell with tiny introns.</title>
        <authorList>
            <person name="Slabodnick M."/>
            <person name="Ruby J.G."/>
            <person name="Reiff S.B."/>
            <person name="Swart E.C."/>
            <person name="Gosai S."/>
            <person name="Prabakaran S."/>
            <person name="Witkowska E."/>
            <person name="Larue G.E."/>
            <person name="Fisher S."/>
            <person name="Freeman R.M."/>
            <person name="Gunawardena J."/>
            <person name="Chu W."/>
            <person name="Stover N.A."/>
            <person name="Gregory B.D."/>
            <person name="Nowacki M."/>
            <person name="Derisi J."/>
            <person name="Roy S.W."/>
            <person name="Marshall W.F."/>
            <person name="Sood P."/>
        </authorList>
    </citation>
    <scope>NUCLEOTIDE SEQUENCE [LARGE SCALE GENOMIC DNA]</scope>
    <source>
        <strain evidence="6">WM001</strain>
    </source>
</reference>
<dbReference type="SMART" id="SM00717">
    <property type="entry name" value="SANT"/>
    <property type="match status" value="2"/>
</dbReference>
<keyword evidence="7" id="KW-1185">Reference proteome</keyword>
<dbReference type="Gene3D" id="1.10.10.60">
    <property type="entry name" value="Homeodomain-like"/>
    <property type="match status" value="2"/>
</dbReference>
<evidence type="ECO:0000313" key="7">
    <source>
        <dbReference type="Proteomes" id="UP000187209"/>
    </source>
</evidence>
<dbReference type="CDD" id="cd00167">
    <property type="entry name" value="SANT"/>
    <property type="match status" value="2"/>
</dbReference>
<dbReference type="Proteomes" id="UP000187209">
    <property type="component" value="Unassembled WGS sequence"/>
</dbReference>
<keyword evidence="1" id="KW-0677">Repeat</keyword>
<dbReference type="SUPFAM" id="SSF46689">
    <property type="entry name" value="Homeodomain-like"/>
    <property type="match status" value="1"/>
</dbReference>
<evidence type="ECO:0000256" key="1">
    <source>
        <dbReference type="ARBA" id="ARBA00022737"/>
    </source>
</evidence>
<feature type="domain" description="Myb-like" evidence="4">
    <location>
        <begin position="78"/>
        <end position="128"/>
    </location>
</feature>
<feature type="domain" description="HTH myb-type" evidence="5">
    <location>
        <begin position="24"/>
        <end position="81"/>
    </location>
</feature>
<dbReference type="PANTHER" id="PTHR45614">
    <property type="entry name" value="MYB PROTEIN-RELATED"/>
    <property type="match status" value="1"/>
</dbReference>
<evidence type="ECO:0000313" key="6">
    <source>
        <dbReference type="EMBL" id="OMJ74666.1"/>
    </source>
</evidence>
<dbReference type="PROSITE" id="PS51294">
    <property type="entry name" value="HTH_MYB"/>
    <property type="match status" value="2"/>
</dbReference>